<evidence type="ECO:0000313" key="10">
    <source>
        <dbReference type="Proteomes" id="UP000243745"/>
    </source>
</evidence>
<dbReference type="Gene3D" id="3.30.70.1560">
    <property type="entry name" value="Alpha-L RNA-binding motif"/>
    <property type="match status" value="1"/>
</dbReference>
<dbReference type="GO" id="GO:0003723">
    <property type="term" value="F:RNA binding"/>
    <property type="evidence" value="ECO:0007669"/>
    <property type="project" value="UniProtKB-KW"/>
</dbReference>
<accession>A0A662ZHT3</accession>
<comment type="catalytic activity">
    <reaction evidence="4">
        <text>uridine(516) in 16S rRNA = pseudouridine(516) in 16S rRNA</text>
        <dbReference type="Rhea" id="RHEA:38867"/>
        <dbReference type="Rhea" id="RHEA-COMP:10089"/>
        <dbReference type="Rhea" id="RHEA-COMP:10090"/>
        <dbReference type="ChEBI" id="CHEBI:65314"/>
        <dbReference type="ChEBI" id="CHEBI:65315"/>
        <dbReference type="EC" id="5.4.99.19"/>
    </reaction>
</comment>
<dbReference type="GO" id="GO:0005829">
    <property type="term" value="C:cytosol"/>
    <property type="evidence" value="ECO:0007669"/>
    <property type="project" value="UniProtKB-ARBA"/>
</dbReference>
<dbReference type="PROSITE" id="PS01149">
    <property type="entry name" value="PSI_RSU"/>
    <property type="match status" value="1"/>
</dbReference>
<dbReference type="InterPro" id="IPR020103">
    <property type="entry name" value="PsdUridine_synth_cat_dom_sf"/>
</dbReference>
<dbReference type="InterPro" id="IPR036986">
    <property type="entry name" value="S4_RNA-bd_sf"/>
</dbReference>
<feature type="domain" description="RNA-binding S4" evidence="8">
    <location>
        <begin position="5"/>
        <end position="66"/>
    </location>
</feature>
<proteinExistence type="inferred from homology"/>
<dbReference type="InterPro" id="IPR006145">
    <property type="entry name" value="PsdUridine_synth_RsuA/RluA"/>
</dbReference>
<dbReference type="InterPro" id="IPR018496">
    <property type="entry name" value="PsdUridine_synth_RsuA/RluB_CS"/>
</dbReference>
<dbReference type="InterPro" id="IPR020094">
    <property type="entry name" value="TruA/RsuA/RluB/E/F_N"/>
</dbReference>
<dbReference type="SUPFAM" id="SSF55174">
    <property type="entry name" value="Alpha-L RNA-binding motif"/>
    <property type="match status" value="1"/>
</dbReference>
<dbReference type="Gene3D" id="3.10.290.10">
    <property type="entry name" value="RNA-binding S4 domain"/>
    <property type="match status" value="1"/>
</dbReference>
<dbReference type="GO" id="GO:0000455">
    <property type="term" value="P:enzyme-directed rRNA pseudouridine synthesis"/>
    <property type="evidence" value="ECO:0007669"/>
    <property type="project" value="UniProtKB-ARBA"/>
</dbReference>
<evidence type="ECO:0000256" key="3">
    <source>
        <dbReference type="ARBA" id="ARBA00023235"/>
    </source>
</evidence>
<dbReference type="InterPro" id="IPR000748">
    <property type="entry name" value="PsdUridine_synth_RsuA/RluB/E/F"/>
</dbReference>
<dbReference type="EC" id="5.4.99.-" evidence="7"/>
<comment type="function">
    <text evidence="5">Responsible for synthesis of pseudouridine from uracil-516 in 16S ribosomal RNA.</text>
</comment>
<dbReference type="PANTHER" id="PTHR47683">
    <property type="entry name" value="PSEUDOURIDINE SYNTHASE FAMILY PROTEIN-RELATED"/>
    <property type="match status" value="1"/>
</dbReference>
<evidence type="ECO:0000256" key="2">
    <source>
        <dbReference type="ARBA" id="ARBA00022884"/>
    </source>
</evidence>
<keyword evidence="2 6" id="KW-0694">RNA-binding</keyword>
<keyword evidence="3 7" id="KW-0413">Isomerase</keyword>
<dbReference type="PANTHER" id="PTHR47683:SF4">
    <property type="entry name" value="PSEUDOURIDINE SYNTHASE"/>
    <property type="match status" value="1"/>
</dbReference>
<evidence type="ECO:0000256" key="4">
    <source>
        <dbReference type="ARBA" id="ARBA00036749"/>
    </source>
</evidence>
<dbReference type="InterPro" id="IPR042092">
    <property type="entry name" value="PsdUridine_s_RsuA/RluB/E/F_cat"/>
</dbReference>
<dbReference type="SMART" id="SM00363">
    <property type="entry name" value="S4"/>
    <property type="match status" value="1"/>
</dbReference>
<dbReference type="CDD" id="cd00165">
    <property type="entry name" value="S4"/>
    <property type="match status" value="1"/>
</dbReference>
<keyword evidence="10" id="KW-1185">Reference proteome</keyword>
<dbReference type="Gene3D" id="3.30.70.580">
    <property type="entry name" value="Pseudouridine synthase I, catalytic domain, N-terminal subdomain"/>
    <property type="match status" value="1"/>
</dbReference>
<gene>
    <name evidence="9" type="ORF">SAMN02910344_01434</name>
</gene>
<comment type="similarity">
    <text evidence="1 7">Belongs to the pseudouridine synthase RsuA family.</text>
</comment>
<evidence type="ECO:0000256" key="5">
    <source>
        <dbReference type="ARBA" id="ARBA00037590"/>
    </source>
</evidence>
<dbReference type="EMBL" id="FOXF01000025">
    <property type="protein sequence ID" value="SFP45557.1"/>
    <property type="molecule type" value="Genomic_DNA"/>
</dbReference>
<dbReference type="Pfam" id="PF00849">
    <property type="entry name" value="PseudoU_synth_2"/>
    <property type="match status" value="1"/>
</dbReference>
<evidence type="ECO:0000256" key="7">
    <source>
        <dbReference type="RuleBase" id="RU003887"/>
    </source>
</evidence>
<dbReference type="FunFam" id="3.30.70.1560:FF:000001">
    <property type="entry name" value="Pseudouridine synthase"/>
    <property type="match status" value="1"/>
</dbReference>
<dbReference type="GO" id="GO:0160136">
    <property type="term" value="F:16S rRNA pseudouridine(516) synthase activity"/>
    <property type="evidence" value="ECO:0007669"/>
    <property type="project" value="UniProtKB-EC"/>
</dbReference>
<dbReference type="InterPro" id="IPR050343">
    <property type="entry name" value="RsuA_PseudoU_synthase"/>
</dbReference>
<evidence type="ECO:0000313" key="9">
    <source>
        <dbReference type="EMBL" id="SFP45557.1"/>
    </source>
</evidence>
<dbReference type="InterPro" id="IPR002942">
    <property type="entry name" value="S4_RNA-bd"/>
</dbReference>
<organism evidence="9 10">
    <name type="scientific">Ruminobacter amylophilus</name>
    <dbReference type="NCBI Taxonomy" id="867"/>
    <lineage>
        <taxon>Bacteria</taxon>
        <taxon>Pseudomonadati</taxon>
        <taxon>Pseudomonadota</taxon>
        <taxon>Gammaproteobacteria</taxon>
        <taxon>Aeromonadales</taxon>
        <taxon>Succinivibrionaceae</taxon>
        <taxon>Ruminobacter</taxon>
    </lineage>
</organism>
<dbReference type="CDD" id="cd02553">
    <property type="entry name" value="PseudoU_synth_RsuA"/>
    <property type="match status" value="1"/>
</dbReference>
<evidence type="ECO:0000259" key="8">
    <source>
        <dbReference type="SMART" id="SM00363"/>
    </source>
</evidence>
<dbReference type="SUPFAM" id="SSF55120">
    <property type="entry name" value="Pseudouridine synthase"/>
    <property type="match status" value="1"/>
</dbReference>
<dbReference type="Proteomes" id="UP000243745">
    <property type="component" value="Unassembled WGS sequence"/>
</dbReference>
<protein>
    <recommendedName>
        <fullName evidence="7">Pseudouridine synthase</fullName>
        <ecNumber evidence="7">5.4.99.-</ecNumber>
    </recommendedName>
</protein>
<evidence type="ECO:0000256" key="6">
    <source>
        <dbReference type="PROSITE-ProRule" id="PRU00182"/>
    </source>
</evidence>
<dbReference type="AlphaFoldDB" id="A0A662ZHT3"/>
<dbReference type="PROSITE" id="PS50889">
    <property type="entry name" value="S4"/>
    <property type="match status" value="1"/>
</dbReference>
<name>A0A662ZHT3_9GAMM</name>
<dbReference type="NCBIfam" id="TIGR00093">
    <property type="entry name" value="pseudouridine synthase"/>
    <property type="match status" value="1"/>
</dbReference>
<reference evidence="9 10" key="1">
    <citation type="submission" date="2016-10" db="EMBL/GenBank/DDBJ databases">
        <authorList>
            <person name="Varghese N."/>
            <person name="Submissions S."/>
        </authorList>
    </citation>
    <scope>NUCLEOTIDE SEQUENCE [LARGE SCALE GENOMIC DNA]</scope>
    <source>
        <strain evidence="9 10">DSM 1361</strain>
    </source>
</reference>
<evidence type="ECO:0000256" key="1">
    <source>
        <dbReference type="ARBA" id="ARBA00008348"/>
    </source>
</evidence>
<sequence>MGDRIRLDKCLTLNYGLSRKEAGVVIRKGEVTVNGSVVKDAALKVGPEDAIVCNGDGLEVVTEQKKRYFMINKPQGCVCSNDDPMNPIVLTLLSEEAGGLFCVGRLDLDTEGLLFITDDGAWAHRITSPKKSHTKTYEVWLAEDCPESNIELFEKGVLLRGEKEPTRPARLEILEPKHVLLTITEGRYHQVKRMFGFTGNRVVGLKRISIGEVMLDDDLMPGEYRELTEREIALF</sequence>
<dbReference type="Pfam" id="PF01479">
    <property type="entry name" value="S4"/>
    <property type="match status" value="1"/>
</dbReference>